<evidence type="ECO:0000313" key="10">
    <source>
        <dbReference type="Proteomes" id="UP000095558"/>
    </source>
</evidence>
<proteinExistence type="inferred from homology"/>
<reference evidence="9 10" key="1">
    <citation type="submission" date="2015-09" db="EMBL/GenBank/DDBJ databases">
        <authorList>
            <consortium name="Pathogen Informatics"/>
        </authorList>
    </citation>
    <scope>NUCLEOTIDE SEQUENCE [LARGE SCALE GENOMIC DNA]</scope>
    <source>
        <strain evidence="9 10">2789STDY5834855</strain>
    </source>
</reference>
<dbReference type="InterPro" id="IPR000868">
    <property type="entry name" value="Isochorismatase-like_dom"/>
</dbReference>
<organism evidence="9 10">
    <name type="scientific">Clostridium disporicum</name>
    <dbReference type="NCBI Taxonomy" id="84024"/>
    <lineage>
        <taxon>Bacteria</taxon>
        <taxon>Bacillati</taxon>
        <taxon>Bacillota</taxon>
        <taxon>Clostridia</taxon>
        <taxon>Eubacteriales</taxon>
        <taxon>Clostridiaceae</taxon>
        <taxon>Clostridium</taxon>
    </lineage>
</organism>
<dbReference type="AlphaFoldDB" id="A0A174EIZ9"/>
<dbReference type="PANTHER" id="PTHR11080:SF2">
    <property type="entry name" value="LD05707P"/>
    <property type="match status" value="1"/>
</dbReference>
<dbReference type="CDD" id="cd00431">
    <property type="entry name" value="cysteine_hydrolases"/>
    <property type="match status" value="1"/>
</dbReference>
<gene>
    <name evidence="9" type="ORF">ERS852470_02117</name>
</gene>
<comment type="pathway">
    <text evidence="5">Cofactor biosynthesis; nicotinate biosynthesis; nicotinate from nicotinamide: step 1/1.</text>
</comment>
<dbReference type="GO" id="GO:0019363">
    <property type="term" value="P:pyridine nucleotide biosynthetic process"/>
    <property type="evidence" value="ECO:0007669"/>
    <property type="project" value="UniProtKB-KW"/>
</dbReference>
<dbReference type="Proteomes" id="UP000095558">
    <property type="component" value="Unassembled WGS sequence"/>
</dbReference>
<name>A0A174EIZ9_9CLOT</name>
<evidence type="ECO:0000313" key="9">
    <source>
        <dbReference type="EMBL" id="CUO36195.1"/>
    </source>
</evidence>
<feature type="domain" description="Isochorismatase-like" evidence="8">
    <location>
        <begin position="4"/>
        <end position="178"/>
    </location>
</feature>
<dbReference type="SUPFAM" id="SSF52499">
    <property type="entry name" value="Isochorismatase-like hydrolases"/>
    <property type="match status" value="1"/>
</dbReference>
<dbReference type="Gene3D" id="3.40.50.850">
    <property type="entry name" value="Isochorismatase-like"/>
    <property type="match status" value="1"/>
</dbReference>
<evidence type="ECO:0000256" key="4">
    <source>
        <dbReference type="ARBA" id="ARBA00022801"/>
    </source>
</evidence>
<dbReference type="RefSeq" id="WP_055276804.1">
    <property type="nucleotide sequence ID" value="NZ_CYZV01000022.1"/>
</dbReference>
<keyword evidence="3" id="KW-0479">Metal-binding</keyword>
<evidence type="ECO:0000256" key="2">
    <source>
        <dbReference type="ARBA" id="ARBA00022642"/>
    </source>
</evidence>
<dbReference type="OrthoDB" id="9796485at2"/>
<dbReference type="GO" id="GO:0046872">
    <property type="term" value="F:metal ion binding"/>
    <property type="evidence" value="ECO:0007669"/>
    <property type="project" value="UniProtKB-KW"/>
</dbReference>
<dbReference type="InterPro" id="IPR036380">
    <property type="entry name" value="Isochorismatase-like_sf"/>
</dbReference>
<dbReference type="PANTHER" id="PTHR11080">
    <property type="entry name" value="PYRAZINAMIDASE/NICOTINAMIDASE"/>
    <property type="match status" value="1"/>
</dbReference>
<dbReference type="InterPro" id="IPR052347">
    <property type="entry name" value="Isochorismatase_Nicotinamidase"/>
</dbReference>
<keyword evidence="2" id="KW-0662">Pyridine nucleotide biosynthesis</keyword>
<dbReference type="GO" id="GO:0008936">
    <property type="term" value="F:nicotinamidase activity"/>
    <property type="evidence" value="ECO:0007669"/>
    <property type="project" value="UniProtKB-EC"/>
</dbReference>
<keyword evidence="4 9" id="KW-0378">Hydrolase</keyword>
<sequence>MKRVLVVVDYQKDFVDGALGFEKAKEIEEGIYEKVNSYLSKGDKVVFTYDTHTEDYLATREGKNLPVTHCILNTEGHELYGKLSEFINNKNTIHINKGSFGISPSKMIELSEKLGENINCIEIIGVVTNICVISNVVMFQSQYTNAEILVDAKLCAGFNEELHEKAFDVMEGIQVKVINRK</sequence>
<evidence type="ECO:0000256" key="3">
    <source>
        <dbReference type="ARBA" id="ARBA00022723"/>
    </source>
</evidence>
<dbReference type="EMBL" id="CYZV01000022">
    <property type="protein sequence ID" value="CUO36195.1"/>
    <property type="molecule type" value="Genomic_DNA"/>
</dbReference>
<evidence type="ECO:0000256" key="7">
    <source>
        <dbReference type="ARBA" id="ARBA00043224"/>
    </source>
</evidence>
<evidence type="ECO:0000256" key="1">
    <source>
        <dbReference type="ARBA" id="ARBA00006336"/>
    </source>
</evidence>
<evidence type="ECO:0000256" key="6">
    <source>
        <dbReference type="ARBA" id="ARBA00039017"/>
    </source>
</evidence>
<dbReference type="EC" id="3.5.1.19" evidence="6"/>
<evidence type="ECO:0000256" key="5">
    <source>
        <dbReference type="ARBA" id="ARBA00037900"/>
    </source>
</evidence>
<evidence type="ECO:0000259" key="8">
    <source>
        <dbReference type="Pfam" id="PF00857"/>
    </source>
</evidence>
<protein>
    <recommendedName>
        <fullName evidence="6">nicotinamidase</fullName>
        <ecNumber evidence="6">3.5.1.19</ecNumber>
    </recommendedName>
    <alternativeName>
        <fullName evidence="7">Nicotinamide deamidase</fullName>
    </alternativeName>
</protein>
<accession>A0A174EIZ9</accession>
<comment type="similarity">
    <text evidence="1">Belongs to the isochorismatase family.</text>
</comment>
<dbReference type="Pfam" id="PF00857">
    <property type="entry name" value="Isochorismatase"/>
    <property type="match status" value="1"/>
</dbReference>